<dbReference type="SUPFAM" id="SSF51905">
    <property type="entry name" value="FAD/NAD(P)-binding domain"/>
    <property type="match status" value="2"/>
</dbReference>
<name>A0A6F8ZDM9_9FIRM</name>
<protein>
    <submittedName>
        <fullName evidence="2">Pyridine nucleotide-disulfide oxidoreductase</fullName>
    </submittedName>
</protein>
<evidence type="ECO:0000313" key="2">
    <source>
        <dbReference type="EMBL" id="CAB1127552.1"/>
    </source>
</evidence>
<proteinExistence type="predicted"/>
<dbReference type="InterPro" id="IPR036188">
    <property type="entry name" value="FAD/NAD-bd_sf"/>
</dbReference>
<dbReference type="GO" id="GO:0016491">
    <property type="term" value="F:oxidoreductase activity"/>
    <property type="evidence" value="ECO:0007669"/>
    <property type="project" value="InterPro"/>
</dbReference>
<dbReference type="PANTHER" id="PTHR43755:SF1">
    <property type="entry name" value="FAD-DEPENDENT PYRIDINE NUCLEOTIDE-DISULPHIDE OXIDOREDUCTASE"/>
    <property type="match status" value="1"/>
</dbReference>
<accession>A0A6F8ZDM9</accession>
<sequence>MSQEVVVLGGGVGGSIVANQLVHAVSEEVNKGAVHITVISSRPDHVYQPLFLYMAFDQAVPAEAKRPERSILDPRISLIVEDATAVDTKAQTVSLKNGQTLHYDFLVIATGSKPSPELIPGLAEAAHWFYDEEPALKLRDALAQFDGGRVVLTVGLPHKCPVAPLEFTFMLDSWLRERGLREKTEIVYTYPIGRVHSLEPVANWAAPVMTERNIRPEVFFNMESVDPASRTITSLEGKTLKYDLLVTIPPHTGQKVIMDSGLGDKGGFIPVDRHSLLAEGTENVFVVGDATALPISKAGSTAHFEADVVAANLAQRLRGGLGTRRYDGKVFCFIESGGDKATYISFTYTNPPAPKAPSEMVHYFKLAYNRMYWLSSAGVM</sequence>
<dbReference type="InterPro" id="IPR052541">
    <property type="entry name" value="SQRD"/>
</dbReference>
<organism evidence="2 3">
    <name type="scientific">Candidatus Hydrogenisulfobacillus filiaventi</name>
    <dbReference type="NCBI Taxonomy" id="2707344"/>
    <lineage>
        <taxon>Bacteria</taxon>
        <taxon>Bacillati</taxon>
        <taxon>Bacillota</taxon>
        <taxon>Clostridia</taxon>
        <taxon>Eubacteriales</taxon>
        <taxon>Clostridiales Family XVII. Incertae Sedis</taxon>
        <taxon>Candidatus Hydrogenisulfobacillus</taxon>
    </lineage>
</organism>
<reference evidence="2 3" key="1">
    <citation type="submission" date="2020-02" db="EMBL/GenBank/DDBJ databases">
        <authorList>
            <person name="Hogendoorn C."/>
        </authorList>
    </citation>
    <scope>NUCLEOTIDE SEQUENCE [LARGE SCALE GENOMIC DNA]</scope>
    <source>
        <strain evidence="2">R501</strain>
    </source>
</reference>
<dbReference type="KEGG" id="hfv:R50_0046"/>
<dbReference type="PANTHER" id="PTHR43755">
    <property type="match status" value="1"/>
</dbReference>
<dbReference type="InterPro" id="IPR023753">
    <property type="entry name" value="FAD/NAD-binding_dom"/>
</dbReference>
<dbReference type="Gene3D" id="3.50.50.60">
    <property type="entry name" value="FAD/NAD(P)-binding domain"/>
    <property type="match status" value="2"/>
</dbReference>
<feature type="domain" description="FAD/NAD(P)-binding" evidence="1">
    <location>
        <begin position="4"/>
        <end position="128"/>
    </location>
</feature>
<evidence type="ECO:0000313" key="3">
    <source>
        <dbReference type="Proteomes" id="UP000503399"/>
    </source>
</evidence>
<dbReference type="PRINTS" id="PR00368">
    <property type="entry name" value="FADPNR"/>
</dbReference>
<dbReference type="AlphaFoldDB" id="A0A6F8ZDM9"/>
<dbReference type="Pfam" id="PF07992">
    <property type="entry name" value="Pyr_redox_2"/>
    <property type="match status" value="1"/>
</dbReference>
<keyword evidence="3" id="KW-1185">Reference proteome</keyword>
<evidence type="ECO:0000259" key="1">
    <source>
        <dbReference type="Pfam" id="PF07992"/>
    </source>
</evidence>
<dbReference type="Proteomes" id="UP000503399">
    <property type="component" value="Chromosome"/>
</dbReference>
<dbReference type="EMBL" id="LR778114">
    <property type="protein sequence ID" value="CAB1127552.1"/>
    <property type="molecule type" value="Genomic_DNA"/>
</dbReference>
<gene>
    <name evidence="2" type="ORF">R50_0046</name>
</gene>